<keyword evidence="2" id="KW-1185">Reference proteome</keyword>
<gene>
    <name evidence="1" type="ORF">TSUD_125600</name>
</gene>
<dbReference type="AlphaFoldDB" id="A0A2Z6N6S7"/>
<accession>A0A2Z6N6S7</accession>
<evidence type="ECO:0000313" key="2">
    <source>
        <dbReference type="Proteomes" id="UP000242715"/>
    </source>
</evidence>
<dbReference type="EMBL" id="DF973350">
    <property type="protein sequence ID" value="GAU27279.1"/>
    <property type="molecule type" value="Genomic_DNA"/>
</dbReference>
<sequence>MENVDFGKNEVVNFVPAPCKTLATVDTCIFMPPNKFDDDDPSMKGGVKIFTSLPVASMPKFMDEIEALKVLY</sequence>
<dbReference type="Proteomes" id="UP000242715">
    <property type="component" value="Unassembled WGS sequence"/>
</dbReference>
<protein>
    <submittedName>
        <fullName evidence="1">Uncharacterized protein</fullName>
    </submittedName>
</protein>
<proteinExistence type="predicted"/>
<organism evidence="1 2">
    <name type="scientific">Trifolium subterraneum</name>
    <name type="common">Subterranean clover</name>
    <dbReference type="NCBI Taxonomy" id="3900"/>
    <lineage>
        <taxon>Eukaryota</taxon>
        <taxon>Viridiplantae</taxon>
        <taxon>Streptophyta</taxon>
        <taxon>Embryophyta</taxon>
        <taxon>Tracheophyta</taxon>
        <taxon>Spermatophyta</taxon>
        <taxon>Magnoliopsida</taxon>
        <taxon>eudicotyledons</taxon>
        <taxon>Gunneridae</taxon>
        <taxon>Pentapetalae</taxon>
        <taxon>rosids</taxon>
        <taxon>fabids</taxon>
        <taxon>Fabales</taxon>
        <taxon>Fabaceae</taxon>
        <taxon>Papilionoideae</taxon>
        <taxon>50 kb inversion clade</taxon>
        <taxon>NPAAA clade</taxon>
        <taxon>Hologalegina</taxon>
        <taxon>IRL clade</taxon>
        <taxon>Trifolieae</taxon>
        <taxon>Trifolium</taxon>
    </lineage>
</organism>
<name>A0A2Z6N6S7_TRISU</name>
<evidence type="ECO:0000313" key="1">
    <source>
        <dbReference type="EMBL" id="GAU27279.1"/>
    </source>
</evidence>
<reference evidence="2" key="1">
    <citation type="journal article" date="2017" name="Front. Plant Sci.">
        <title>Climate Clever Clovers: New Paradigm to Reduce the Environmental Footprint of Ruminants by Breeding Low Methanogenic Forages Utilizing Haplotype Variation.</title>
        <authorList>
            <person name="Kaur P."/>
            <person name="Appels R."/>
            <person name="Bayer P.E."/>
            <person name="Keeble-Gagnere G."/>
            <person name="Wang J."/>
            <person name="Hirakawa H."/>
            <person name="Shirasawa K."/>
            <person name="Vercoe P."/>
            <person name="Stefanova K."/>
            <person name="Durmic Z."/>
            <person name="Nichols P."/>
            <person name="Revell C."/>
            <person name="Isobe S.N."/>
            <person name="Edwards D."/>
            <person name="Erskine W."/>
        </authorList>
    </citation>
    <scope>NUCLEOTIDE SEQUENCE [LARGE SCALE GENOMIC DNA]</scope>
    <source>
        <strain evidence="2">cv. Daliak</strain>
    </source>
</reference>